<dbReference type="GO" id="GO:0052856">
    <property type="term" value="F:NAD(P)HX epimerase activity"/>
    <property type="evidence" value="ECO:0007669"/>
    <property type="project" value="UniProtKB-UniRule"/>
</dbReference>
<comment type="catalytic activity">
    <reaction evidence="16 17 19">
        <text>(6S)-NADPHX + ADP = AMP + phosphate + NADPH + H(+)</text>
        <dbReference type="Rhea" id="RHEA:32235"/>
        <dbReference type="ChEBI" id="CHEBI:15378"/>
        <dbReference type="ChEBI" id="CHEBI:43474"/>
        <dbReference type="ChEBI" id="CHEBI:57783"/>
        <dbReference type="ChEBI" id="CHEBI:64076"/>
        <dbReference type="ChEBI" id="CHEBI:456215"/>
        <dbReference type="ChEBI" id="CHEBI:456216"/>
        <dbReference type="EC" id="4.2.1.136"/>
    </reaction>
</comment>
<dbReference type="EC" id="5.1.99.6" evidence="19"/>
<keyword evidence="7 17" id="KW-0067">ATP-binding</keyword>
<name>A0A3R9ZRB8_9RICK</name>
<keyword evidence="10 17" id="KW-0520">NAD</keyword>
<dbReference type="CDD" id="cd01171">
    <property type="entry name" value="YXKO-related"/>
    <property type="match status" value="1"/>
</dbReference>
<dbReference type="HAMAP" id="MF_01965">
    <property type="entry name" value="NADHX_dehydratase"/>
    <property type="match status" value="1"/>
</dbReference>
<comment type="catalytic activity">
    <reaction evidence="2 18 19">
        <text>(6R)-NADPHX = (6S)-NADPHX</text>
        <dbReference type="Rhea" id="RHEA:32227"/>
        <dbReference type="ChEBI" id="CHEBI:64076"/>
        <dbReference type="ChEBI" id="CHEBI:64077"/>
        <dbReference type="EC" id="5.1.99.6"/>
    </reaction>
</comment>
<dbReference type="InterPro" id="IPR004443">
    <property type="entry name" value="YjeF_N_dom"/>
</dbReference>
<dbReference type="NCBIfam" id="TIGR00196">
    <property type="entry name" value="yjeF_cterm"/>
    <property type="match status" value="1"/>
</dbReference>
<comment type="function">
    <text evidence="17">Catalyzes the dehydration of the S-form of NAD(P)HX at the expense of ADP, which is converted to AMP. Together with NAD(P)HX epimerase, which catalyzes the epimerization of the S- and R-forms, the enzyme allows the repair of both epimers of NAD(P)HX, a damaged form of NAD(P)H that is a result of enzymatic or heat-dependent hydration.</text>
</comment>
<dbReference type="PIRSF" id="PIRSF017184">
    <property type="entry name" value="Nnr"/>
    <property type="match status" value="1"/>
</dbReference>
<comment type="similarity">
    <text evidence="4 19">In the C-terminal section; belongs to the NnrD/CARKD family.</text>
</comment>
<feature type="binding site" evidence="18">
    <location>
        <position position="116"/>
    </location>
    <ligand>
        <name>K(+)</name>
        <dbReference type="ChEBI" id="CHEBI:29103"/>
    </ligand>
</feature>
<protein>
    <recommendedName>
        <fullName evidence="19">Bifunctional NAD(P)H-hydrate repair enzyme</fullName>
    </recommendedName>
    <alternativeName>
        <fullName evidence="19">Nicotinamide nucleotide repair protein</fullName>
    </alternativeName>
    <domain>
        <recommendedName>
            <fullName evidence="19">ADP-dependent (S)-NAD(P)H-hydrate dehydratase</fullName>
            <ecNumber evidence="19">4.2.1.136</ecNumber>
        </recommendedName>
        <alternativeName>
            <fullName evidence="19">ADP-dependent NAD(P)HX dehydratase</fullName>
        </alternativeName>
    </domain>
    <domain>
        <recommendedName>
            <fullName evidence="19">NAD(P)H-hydrate epimerase</fullName>
            <ecNumber evidence="19">5.1.99.6</ecNumber>
        </recommendedName>
    </domain>
</protein>
<feature type="binding site" evidence="17">
    <location>
        <position position="309"/>
    </location>
    <ligand>
        <name>(6S)-NADPHX</name>
        <dbReference type="ChEBI" id="CHEBI:64076"/>
    </ligand>
</feature>
<accession>A0A3R9ZRB8</accession>
<evidence type="ECO:0000256" key="19">
    <source>
        <dbReference type="PIRNR" id="PIRNR017184"/>
    </source>
</evidence>
<evidence type="ECO:0000256" key="1">
    <source>
        <dbReference type="ARBA" id="ARBA00000013"/>
    </source>
</evidence>
<evidence type="ECO:0000256" key="16">
    <source>
        <dbReference type="ARBA" id="ARBA00049209"/>
    </source>
</evidence>
<feature type="binding site" evidence="18">
    <location>
        <begin position="57"/>
        <end position="61"/>
    </location>
    <ligand>
        <name>(6S)-NADPHX</name>
        <dbReference type="ChEBI" id="CHEBI:64076"/>
    </ligand>
</feature>
<evidence type="ECO:0000256" key="12">
    <source>
        <dbReference type="ARBA" id="ARBA00023239"/>
    </source>
</evidence>
<organism evidence="22 23">
    <name type="scientific">Candidatus Aquarickettsia rohweri</name>
    <dbReference type="NCBI Taxonomy" id="2602574"/>
    <lineage>
        <taxon>Bacteria</taxon>
        <taxon>Pseudomonadati</taxon>
        <taxon>Pseudomonadota</taxon>
        <taxon>Alphaproteobacteria</taxon>
        <taxon>Rickettsiales</taxon>
        <taxon>Candidatus Midichloriaceae</taxon>
        <taxon>Candidatus Aquarickettsia</taxon>
    </lineage>
</organism>
<feature type="binding site" evidence="17">
    <location>
        <position position="358"/>
    </location>
    <ligand>
        <name>(6S)-NADPHX</name>
        <dbReference type="ChEBI" id="CHEBI:64076"/>
    </ligand>
</feature>
<evidence type="ECO:0000256" key="10">
    <source>
        <dbReference type="ARBA" id="ARBA00023027"/>
    </source>
</evidence>
<evidence type="ECO:0000256" key="15">
    <source>
        <dbReference type="ARBA" id="ARBA00048238"/>
    </source>
</evidence>
<dbReference type="AlphaFoldDB" id="A0A3R9ZRB8"/>
<dbReference type="PROSITE" id="PS51385">
    <property type="entry name" value="YJEF_N"/>
    <property type="match status" value="1"/>
</dbReference>
<keyword evidence="23" id="KW-1185">Reference proteome</keyword>
<evidence type="ECO:0000256" key="6">
    <source>
        <dbReference type="ARBA" id="ARBA00022741"/>
    </source>
</evidence>
<feature type="domain" description="YjeF C-terminal" evidence="20">
    <location>
        <begin position="214"/>
        <end position="474"/>
    </location>
</feature>
<dbReference type="Gene3D" id="3.40.1190.20">
    <property type="match status" value="1"/>
</dbReference>
<dbReference type="GO" id="GO:0046872">
    <property type="term" value="F:metal ion binding"/>
    <property type="evidence" value="ECO:0007669"/>
    <property type="project" value="UniProtKB-UniRule"/>
</dbReference>
<keyword evidence="9 18" id="KW-0630">Potassium</keyword>
<keyword evidence="13" id="KW-0511">Multifunctional enzyme</keyword>
<feature type="binding site" evidence="17">
    <location>
        <position position="247"/>
    </location>
    <ligand>
        <name>(6S)-NADPHX</name>
        <dbReference type="ChEBI" id="CHEBI:64076"/>
    </ligand>
</feature>
<evidence type="ECO:0000256" key="18">
    <source>
        <dbReference type="HAMAP-Rule" id="MF_01966"/>
    </source>
</evidence>
<evidence type="ECO:0000313" key="23">
    <source>
        <dbReference type="Proteomes" id="UP000279470"/>
    </source>
</evidence>
<sequence>MYKFALNSNQMHAIEAPIIRNKDTSLDLMHKAGKEVFDEIFKRFKPCKVLVICGFGNNGGDGYVVANLLHQNSWDVKLLKLGEPKTNSAKYYAKKYKGKIIDINNLNLEETDLIIDAIYGIGLSKEIDVTLKELIHKINNSNLKCISIDIPTGISENTGEILGAALKATLTITFHTKKIGHLLMPGLKHSGEVIVKDIGLSNLENTENYIKINTPEIWKNKLRFPQYEDNKYTRGCLGIIAGEMLGASILSTQAARKSGSGIVKLFIKNNVQFDNKLDAGIVIIKYKDIQQLNDLIIKHKVSSILYGPGTIASSETHNIVKNILKHNKPIVLDAGAIINYKSLKKLTTSNQDVLITPHEGEFKKIFNLSSELKINKVKLAVQLSNCKVLLKGVDTVIGCNDNILLQENGCPYLSTAGTGDVLAGICAGLMSQGLNSYFAASIAVWTLNEAAWKIGYGLVAEEIPQTIPNLLLQFRNPSRKI</sequence>
<evidence type="ECO:0000256" key="14">
    <source>
        <dbReference type="ARBA" id="ARBA00025153"/>
    </source>
</evidence>
<evidence type="ECO:0000256" key="9">
    <source>
        <dbReference type="ARBA" id="ARBA00022958"/>
    </source>
</evidence>
<dbReference type="InterPro" id="IPR036652">
    <property type="entry name" value="YjeF_N_dom_sf"/>
</dbReference>
<evidence type="ECO:0000256" key="7">
    <source>
        <dbReference type="ARBA" id="ARBA00022840"/>
    </source>
</evidence>
<dbReference type="OrthoDB" id="9806925at2"/>
<evidence type="ECO:0000259" key="21">
    <source>
        <dbReference type="PROSITE" id="PS51385"/>
    </source>
</evidence>
<comment type="caution">
    <text evidence="22">The sequence shown here is derived from an EMBL/GenBank/DDBJ whole genome shotgun (WGS) entry which is preliminary data.</text>
</comment>
<comment type="cofactor">
    <cofactor evidence="18 19">
        <name>K(+)</name>
        <dbReference type="ChEBI" id="CHEBI:29103"/>
    </cofactor>
    <text evidence="18 19">Binds 1 potassium ion per subunit.</text>
</comment>
<gene>
    <name evidence="17" type="primary">nnrD</name>
    <name evidence="18" type="synonym">nnrE</name>
    <name evidence="22" type="ORF">EIC27_02215</name>
</gene>
<comment type="similarity">
    <text evidence="17">Belongs to the NnrD/CARKD family.</text>
</comment>
<dbReference type="InterPro" id="IPR000631">
    <property type="entry name" value="CARKD"/>
</dbReference>
<comment type="catalytic activity">
    <reaction evidence="1 18 19">
        <text>(6R)-NADHX = (6S)-NADHX</text>
        <dbReference type="Rhea" id="RHEA:32215"/>
        <dbReference type="ChEBI" id="CHEBI:64074"/>
        <dbReference type="ChEBI" id="CHEBI:64075"/>
        <dbReference type="EC" id="5.1.99.6"/>
    </reaction>
</comment>
<comment type="function">
    <text evidence="14 19">Bifunctional enzyme that catalyzes the epimerization of the S- and R-forms of NAD(P)HX and the dehydration of the S-form of NAD(P)HX at the expense of ADP, which is converted to AMP. This allows the repair of both epimers of NAD(P)HX, a damaged form of NAD(P)H that is a result of enzymatic or heat-dependent hydration.</text>
</comment>
<evidence type="ECO:0000259" key="20">
    <source>
        <dbReference type="PROSITE" id="PS51383"/>
    </source>
</evidence>
<keyword evidence="5 18" id="KW-0479">Metal-binding</keyword>
<dbReference type="PANTHER" id="PTHR12592:SF0">
    <property type="entry name" value="ATP-DEPENDENT (S)-NAD(P)H-HYDRATE DEHYDRATASE"/>
    <property type="match status" value="1"/>
</dbReference>
<dbReference type="GO" id="GO:0005524">
    <property type="term" value="F:ATP binding"/>
    <property type="evidence" value="ECO:0007669"/>
    <property type="project" value="UniProtKB-UniRule"/>
</dbReference>
<evidence type="ECO:0000256" key="2">
    <source>
        <dbReference type="ARBA" id="ARBA00000909"/>
    </source>
</evidence>
<feature type="binding site" evidence="18">
    <location>
        <begin position="120"/>
        <end position="126"/>
    </location>
    <ligand>
        <name>(6S)-NADPHX</name>
        <dbReference type="ChEBI" id="CHEBI:64076"/>
    </ligand>
</feature>
<evidence type="ECO:0000313" key="22">
    <source>
        <dbReference type="EMBL" id="RST69954.1"/>
    </source>
</evidence>
<feature type="binding site" evidence="17">
    <location>
        <position position="420"/>
    </location>
    <ligand>
        <name>(6S)-NADPHX</name>
        <dbReference type="ChEBI" id="CHEBI:64076"/>
    </ligand>
</feature>
<comment type="similarity">
    <text evidence="3 19">In the N-terminal section; belongs to the NnrE/AIBP family.</text>
</comment>
<dbReference type="NCBIfam" id="TIGR00197">
    <property type="entry name" value="yjeF_nterm"/>
    <property type="match status" value="1"/>
</dbReference>
<dbReference type="HAMAP" id="MF_01966">
    <property type="entry name" value="NADHX_epimerase"/>
    <property type="match status" value="1"/>
</dbReference>
<comment type="function">
    <text evidence="18">Catalyzes the epimerization of the S- and R-forms of NAD(P)HX, a damaged form of NAD(P)H that is a result of enzymatic or heat-dependent hydration. This is a prerequisite for the S-specific NAD(P)H-hydrate dehydratase to allow the repair of both epimers of NAD(P)HX.</text>
</comment>
<comment type="cofactor">
    <cofactor evidence="17">
        <name>Mg(2+)</name>
        <dbReference type="ChEBI" id="CHEBI:18420"/>
    </cofactor>
</comment>
<dbReference type="GO" id="GO:0110051">
    <property type="term" value="P:metabolite repair"/>
    <property type="evidence" value="ECO:0007669"/>
    <property type="project" value="TreeGrafter"/>
</dbReference>
<dbReference type="GO" id="GO:0052855">
    <property type="term" value="F:ADP-dependent NAD(P)H-hydrate dehydratase activity"/>
    <property type="evidence" value="ECO:0007669"/>
    <property type="project" value="UniProtKB-UniRule"/>
</dbReference>
<evidence type="ECO:0000256" key="5">
    <source>
        <dbReference type="ARBA" id="ARBA00022723"/>
    </source>
</evidence>
<comment type="similarity">
    <text evidence="18">Belongs to the NnrE/AIBP family.</text>
</comment>
<feature type="binding site" evidence="18">
    <location>
        <position position="58"/>
    </location>
    <ligand>
        <name>K(+)</name>
        <dbReference type="ChEBI" id="CHEBI:29103"/>
    </ligand>
</feature>
<dbReference type="Gene3D" id="3.40.50.10260">
    <property type="entry name" value="YjeF N-terminal domain"/>
    <property type="match status" value="1"/>
</dbReference>
<reference evidence="23" key="1">
    <citation type="submission" date="2018-11" db="EMBL/GenBank/DDBJ databases">
        <title>Phylogenetic, genomic, and biogeographic characterization of a novel and ubiquitous marine invertebrate-associated Rickettsiales parasite, Candidatus Marinoinvertebrata rohwerii, gen. nov., sp. nov.</title>
        <authorList>
            <person name="Klinges J.G."/>
            <person name="Rosales S.M."/>
            <person name="Mcminds R."/>
            <person name="Shaver E.C."/>
            <person name="Shantz A."/>
            <person name="Peters E.C."/>
            <person name="Burkepile D.E."/>
            <person name="Silliman B.R."/>
            <person name="Vega Thurber R.L."/>
        </authorList>
    </citation>
    <scope>NUCLEOTIDE SEQUENCE [LARGE SCALE GENOMIC DNA]</scope>
    <source>
        <strain evidence="23">a_cerv_44</strain>
    </source>
</reference>
<comment type="catalytic activity">
    <reaction evidence="15 17 19">
        <text>(6S)-NADHX + ADP = AMP + phosphate + NADH + H(+)</text>
        <dbReference type="Rhea" id="RHEA:32223"/>
        <dbReference type="ChEBI" id="CHEBI:15378"/>
        <dbReference type="ChEBI" id="CHEBI:43474"/>
        <dbReference type="ChEBI" id="CHEBI:57945"/>
        <dbReference type="ChEBI" id="CHEBI:64074"/>
        <dbReference type="ChEBI" id="CHEBI:456215"/>
        <dbReference type="ChEBI" id="CHEBI:456216"/>
        <dbReference type="EC" id="4.2.1.136"/>
    </reaction>
</comment>
<dbReference type="Pfam" id="PF01256">
    <property type="entry name" value="Carb_kinase"/>
    <property type="match status" value="1"/>
</dbReference>
<evidence type="ECO:0000256" key="3">
    <source>
        <dbReference type="ARBA" id="ARBA00006001"/>
    </source>
</evidence>
<dbReference type="EMBL" id="RXFM01000020">
    <property type="protein sequence ID" value="RST69954.1"/>
    <property type="molecule type" value="Genomic_DNA"/>
</dbReference>
<keyword evidence="12 17" id="KW-0456">Lyase</keyword>
<dbReference type="PROSITE" id="PS51383">
    <property type="entry name" value="YJEF_C_3"/>
    <property type="match status" value="1"/>
</dbReference>
<evidence type="ECO:0000256" key="8">
    <source>
        <dbReference type="ARBA" id="ARBA00022857"/>
    </source>
</evidence>
<dbReference type="PANTHER" id="PTHR12592">
    <property type="entry name" value="ATP-DEPENDENT (S)-NAD(P)H-HYDRATE DEHYDRATASE FAMILY MEMBER"/>
    <property type="match status" value="1"/>
</dbReference>
<dbReference type="SUPFAM" id="SSF64153">
    <property type="entry name" value="YjeF N-terminal domain-like"/>
    <property type="match status" value="1"/>
</dbReference>
<keyword evidence="6 17" id="KW-0547">Nucleotide-binding</keyword>
<evidence type="ECO:0000256" key="13">
    <source>
        <dbReference type="ARBA" id="ARBA00023268"/>
    </source>
</evidence>
<feature type="binding site" evidence="18">
    <location>
        <position position="152"/>
    </location>
    <ligand>
        <name>K(+)</name>
        <dbReference type="ChEBI" id="CHEBI:29103"/>
    </ligand>
</feature>
<dbReference type="GO" id="GO:0046496">
    <property type="term" value="P:nicotinamide nucleotide metabolic process"/>
    <property type="evidence" value="ECO:0007669"/>
    <property type="project" value="UniProtKB-UniRule"/>
</dbReference>
<dbReference type="EC" id="4.2.1.136" evidence="19"/>
<evidence type="ECO:0000256" key="4">
    <source>
        <dbReference type="ARBA" id="ARBA00009524"/>
    </source>
</evidence>
<evidence type="ECO:0000256" key="11">
    <source>
        <dbReference type="ARBA" id="ARBA00023235"/>
    </source>
</evidence>
<feature type="domain" description="YjeF N-terminal" evidence="21">
    <location>
        <begin position="11"/>
        <end position="206"/>
    </location>
</feature>
<dbReference type="InterPro" id="IPR030677">
    <property type="entry name" value="Nnr"/>
</dbReference>
<dbReference type="SUPFAM" id="SSF53613">
    <property type="entry name" value="Ribokinase-like"/>
    <property type="match status" value="1"/>
</dbReference>
<comment type="subunit">
    <text evidence="17">Homotetramer.</text>
</comment>
<feature type="binding site" evidence="18">
    <location>
        <position position="149"/>
    </location>
    <ligand>
        <name>(6S)-NADPHX</name>
        <dbReference type="ChEBI" id="CHEBI:64076"/>
    </ligand>
</feature>
<feature type="binding site" evidence="17">
    <location>
        <position position="419"/>
    </location>
    <ligand>
        <name>AMP</name>
        <dbReference type="ChEBI" id="CHEBI:456215"/>
    </ligand>
</feature>
<evidence type="ECO:0000256" key="17">
    <source>
        <dbReference type="HAMAP-Rule" id="MF_01965"/>
    </source>
</evidence>
<dbReference type="InterPro" id="IPR029056">
    <property type="entry name" value="Ribokinase-like"/>
</dbReference>
<comment type="caution">
    <text evidence="18">Lacks conserved residue(s) required for the propagation of feature annotation.</text>
</comment>
<keyword evidence="8 17" id="KW-0521">NADP</keyword>
<feature type="binding site" evidence="17">
    <location>
        <begin position="391"/>
        <end position="395"/>
    </location>
    <ligand>
        <name>AMP</name>
        <dbReference type="ChEBI" id="CHEBI:456215"/>
    </ligand>
</feature>
<dbReference type="Proteomes" id="UP000279470">
    <property type="component" value="Unassembled WGS sequence"/>
</dbReference>
<dbReference type="Pfam" id="PF03853">
    <property type="entry name" value="YjeF_N"/>
    <property type="match status" value="1"/>
</dbReference>
<proteinExistence type="inferred from homology"/>
<keyword evidence="11 18" id="KW-0413">Isomerase</keyword>